<dbReference type="SMART" id="SM00327">
    <property type="entry name" value="VWA"/>
    <property type="match status" value="2"/>
</dbReference>
<dbReference type="InterPro" id="IPR036465">
    <property type="entry name" value="vWFA_dom_sf"/>
</dbReference>
<feature type="domain" description="VWFA" evidence="1">
    <location>
        <begin position="33"/>
        <end position="213"/>
    </location>
</feature>
<dbReference type="EMBL" id="CATQJA010002662">
    <property type="protein sequence ID" value="CAJ0580978.1"/>
    <property type="molecule type" value="Genomic_DNA"/>
</dbReference>
<accession>A0AA36D4L6</accession>
<gene>
    <name evidence="2" type="ORF">MSPICULIGERA_LOCUS19147</name>
</gene>
<dbReference type="SUPFAM" id="SSF53300">
    <property type="entry name" value="vWA-like"/>
    <property type="match status" value="2"/>
</dbReference>
<dbReference type="Proteomes" id="UP001177023">
    <property type="component" value="Unassembled WGS sequence"/>
</dbReference>
<dbReference type="AlphaFoldDB" id="A0AA36D4L6"/>
<dbReference type="CDD" id="cd01450">
    <property type="entry name" value="vWFA_subfamily_ECM"/>
    <property type="match status" value="1"/>
</dbReference>
<evidence type="ECO:0000313" key="3">
    <source>
        <dbReference type="Proteomes" id="UP001177023"/>
    </source>
</evidence>
<keyword evidence="3" id="KW-1185">Reference proteome</keyword>
<sequence length="427" mass="46495">MRCLATILALVAAVGATSVCLPQNCSPKNLVADFVFMVDASEALSKDEFEAVKELLMNMSSSLTIGPTASQVAIYTYATQIRSAGLLNDLNKLDALQQAIGNMRYEGTEDRQLYLAIQQEEIDVTAANGFRAAAKKVLVVIEGDEFTGQSPFNRQLDTVRAKYDMILVVGVGEQAIRNNYEQTKKLAGDNTDVFWSFNTDHLAYVQLWIQNNACPNSHVAPTTPMPTTVPTPAPGVPCKVETLNYDVYLVVDSSLAVTADDFAAMKKTISQFISVYPVGDKNVNFGLLTVSMDTELYYTGFHNTQDRSLLLSAISYLNQDGSNGQALLLTLRAITKSYLVNNYSTPNKLVVYFSGNTNFDQDPTAQAASIASQYGVQFLAVKWNAGADKTKLSAVTGGDKCVYDATANRDGTATWLQTQLCQKTGCR</sequence>
<dbReference type="Gene3D" id="3.40.50.410">
    <property type="entry name" value="von Willebrand factor, type A domain"/>
    <property type="match status" value="2"/>
</dbReference>
<dbReference type="InterPro" id="IPR050525">
    <property type="entry name" value="ECM_Assembly_Org"/>
</dbReference>
<reference evidence="2" key="1">
    <citation type="submission" date="2023-06" db="EMBL/GenBank/DDBJ databases">
        <authorList>
            <person name="Delattre M."/>
        </authorList>
    </citation>
    <scope>NUCLEOTIDE SEQUENCE</scope>
    <source>
        <strain evidence="2">AF72</strain>
    </source>
</reference>
<comment type="caution">
    <text evidence="2">The sequence shown here is derived from an EMBL/GenBank/DDBJ whole genome shotgun (WGS) entry which is preliminary data.</text>
</comment>
<feature type="non-terminal residue" evidence="2">
    <location>
        <position position="1"/>
    </location>
</feature>
<name>A0AA36D4L6_9BILA</name>
<dbReference type="InterPro" id="IPR002035">
    <property type="entry name" value="VWF_A"/>
</dbReference>
<organism evidence="2 3">
    <name type="scientific">Mesorhabditis spiculigera</name>
    <dbReference type="NCBI Taxonomy" id="96644"/>
    <lineage>
        <taxon>Eukaryota</taxon>
        <taxon>Metazoa</taxon>
        <taxon>Ecdysozoa</taxon>
        <taxon>Nematoda</taxon>
        <taxon>Chromadorea</taxon>
        <taxon>Rhabditida</taxon>
        <taxon>Rhabditina</taxon>
        <taxon>Rhabditomorpha</taxon>
        <taxon>Rhabditoidea</taxon>
        <taxon>Rhabditidae</taxon>
        <taxon>Mesorhabditinae</taxon>
        <taxon>Mesorhabditis</taxon>
    </lineage>
</organism>
<dbReference type="PROSITE" id="PS50234">
    <property type="entry name" value="VWFA"/>
    <property type="match status" value="2"/>
</dbReference>
<dbReference type="Pfam" id="PF00092">
    <property type="entry name" value="VWA"/>
    <property type="match status" value="2"/>
</dbReference>
<evidence type="ECO:0000259" key="1">
    <source>
        <dbReference type="PROSITE" id="PS50234"/>
    </source>
</evidence>
<evidence type="ECO:0000313" key="2">
    <source>
        <dbReference type="EMBL" id="CAJ0580978.1"/>
    </source>
</evidence>
<protein>
    <recommendedName>
        <fullName evidence="1">VWFA domain-containing protein</fullName>
    </recommendedName>
</protein>
<proteinExistence type="predicted"/>
<dbReference type="PANTHER" id="PTHR24020">
    <property type="entry name" value="COLLAGEN ALPHA"/>
    <property type="match status" value="1"/>
</dbReference>
<feature type="domain" description="VWFA" evidence="1">
    <location>
        <begin position="246"/>
        <end position="424"/>
    </location>
</feature>